<dbReference type="InterPro" id="IPR037175">
    <property type="entry name" value="KFase_sf"/>
</dbReference>
<dbReference type="Gene3D" id="3.50.30.50">
    <property type="entry name" value="Putative cyclase"/>
    <property type="match status" value="1"/>
</dbReference>
<proteinExistence type="predicted"/>
<gene>
    <name evidence="1" type="ORF">H8S54_05230</name>
</gene>
<organism evidence="1 2">
    <name type="scientific">Blautia segnis</name>
    <dbReference type="NCBI Taxonomy" id="2763030"/>
    <lineage>
        <taxon>Bacteria</taxon>
        <taxon>Bacillati</taxon>
        <taxon>Bacillota</taxon>
        <taxon>Clostridia</taxon>
        <taxon>Lachnospirales</taxon>
        <taxon>Lachnospiraceae</taxon>
        <taxon>Blautia</taxon>
    </lineage>
</organism>
<dbReference type="PANTHER" id="PTHR31118:SF12">
    <property type="entry name" value="CYCLASE-LIKE PROTEIN 2"/>
    <property type="match status" value="1"/>
</dbReference>
<dbReference type="Pfam" id="PF04199">
    <property type="entry name" value="Cyclase"/>
    <property type="match status" value="1"/>
</dbReference>
<dbReference type="PANTHER" id="PTHR31118">
    <property type="entry name" value="CYCLASE-LIKE PROTEIN 2"/>
    <property type="match status" value="1"/>
</dbReference>
<dbReference type="AlphaFoldDB" id="A0A8I0DQ87"/>
<dbReference type="Proteomes" id="UP000652847">
    <property type="component" value="Unassembled WGS sequence"/>
</dbReference>
<comment type="caution">
    <text evidence="1">The sequence shown here is derived from an EMBL/GenBank/DDBJ whole genome shotgun (WGS) entry which is preliminary data.</text>
</comment>
<dbReference type="SUPFAM" id="SSF102198">
    <property type="entry name" value="Putative cyclase"/>
    <property type="match status" value="1"/>
</dbReference>
<protein>
    <submittedName>
        <fullName evidence="1">Cyclase family protein</fullName>
    </submittedName>
</protein>
<evidence type="ECO:0000313" key="2">
    <source>
        <dbReference type="Proteomes" id="UP000652847"/>
    </source>
</evidence>
<accession>A0A8I0DQ87</accession>
<name>A0A8I0DQ87_9FIRM</name>
<dbReference type="GO" id="GO:0004061">
    <property type="term" value="F:arylformamidase activity"/>
    <property type="evidence" value="ECO:0007669"/>
    <property type="project" value="InterPro"/>
</dbReference>
<evidence type="ECO:0000313" key="1">
    <source>
        <dbReference type="EMBL" id="MBC5650525.1"/>
    </source>
</evidence>
<reference evidence="1 2" key="1">
    <citation type="submission" date="2020-08" db="EMBL/GenBank/DDBJ databases">
        <title>Genome public.</title>
        <authorList>
            <person name="Liu C."/>
            <person name="Sun Q."/>
        </authorList>
    </citation>
    <scope>NUCLEOTIDE SEQUENCE [LARGE SCALE GENOMIC DNA]</scope>
    <source>
        <strain evidence="1 2">BX17</strain>
    </source>
</reference>
<keyword evidence="2" id="KW-1185">Reference proteome</keyword>
<dbReference type="EMBL" id="JACOOT010000012">
    <property type="protein sequence ID" value="MBC5650525.1"/>
    <property type="molecule type" value="Genomic_DNA"/>
</dbReference>
<sequence>MKMELLSLLNELKQMKWIDLSHEFGENTPRWPGFESLRKEIKLEFGEYPVRAYQYSFPGQYGTHVDVPGHADVNGRTLEKIDIKECVLPLCVINCSDKVKMNSDYALSLDDIHDYEKIYGKIPKGAFVAMRSDWGKRWPSQEKFQNMDEYGEQHYPGWSLEAVKYLIEKRDVTAIGHETFDTDPPFCKEQRYFQAECYVLKQDRYQIEMLTNLDKIPERGAIIFCIFVKQTNGTGFPVRCFAICPNK</sequence>
<dbReference type="InterPro" id="IPR007325">
    <property type="entry name" value="KFase/CYL"/>
</dbReference>
<dbReference type="GO" id="GO:0019441">
    <property type="term" value="P:L-tryptophan catabolic process to kynurenine"/>
    <property type="evidence" value="ECO:0007669"/>
    <property type="project" value="InterPro"/>
</dbReference>